<dbReference type="AlphaFoldDB" id="D0P3S6"/>
<keyword evidence="3" id="KW-0732">Signal</keyword>
<sequence>MRFKPTLVLFMGGFLWSCIYFTDAENSLLVNSAPASNVKLIVNKNRRLRGAQNQHEEERDVGISNVSHSSQTPGKYKALVKFLVVYWMLVAGVFGVFKIKQRGSSDNEPTTSCAHGRSLRKRDYDPAERRIRCLFE</sequence>
<feature type="signal peptide" evidence="3">
    <location>
        <begin position="1"/>
        <end position="24"/>
    </location>
</feature>
<evidence type="ECO:0000313" key="5">
    <source>
        <dbReference type="Proteomes" id="UP000006643"/>
    </source>
</evidence>
<dbReference type="KEGG" id="pif:PITG_23202"/>
<dbReference type="OrthoDB" id="93860at2759"/>
<dbReference type="VEuPathDB" id="FungiDB:PITG_23202"/>
<keyword evidence="2" id="KW-0812">Transmembrane</keyword>
<dbReference type="EMBL" id="DS028419">
    <property type="protein sequence ID" value="EEY61732.1"/>
    <property type="molecule type" value="Genomic_DNA"/>
</dbReference>
<keyword evidence="2" id="KW-1133">Transmembrane helix</keyword>
<evidence type="ECO:0000256" key="2">
    <source>
        <dbReference type="SAM" id="Phobius"/>
    </source>
</evidence>
<feature type="region of interest" description="Disordered" evidence="1">
    <location>
        <begin position="50"/>
        <end position="71"/>
    </location>
</feature>
<dbReference type="Proteomes" id="UP000006643">
    <property type="component" value="Unassembled WGS sequence"/>
</dbReference>
<dbReference type="GeneID" id="9466646"/>
<organism evidence="4 5">
    <name type="scientific">Phytophthora infestans (strain T30-4)</name>
    <name type="common">Potato late blight agent</name>
    <dbReference type="NCBI Taxonomy" id="403677"/>
    <lineage>
        <taxon>Eukaryota</taxon>
        <taxon>Sar</taxon>
        <taxon>Stramenopiles</taxon>
        <taxon>Oomycota</taxon>
        <taxon>Peronosporomycetes</taxon>
        <taxon>Peronosporales</taxon>
        <taxon>Peronosporaceae</taxon>
        <taxon>Phytophthora</taxon>
    </lineage>
</organism>
<name>D0P3S6_PHYIT</name>
<accession>D0P3S6</accession>
<protein>
    <submittedName>
        <fullName evidence="4">Secreted RxLR effector peptide protein, putative</fullName>
    </submittedName>
</protein>
<dbReference type="RefSeq" id="XP_002895050.1">
    <property type="nucleotide sequence ID" value="XM_002895004.1"/>
</dbReference>
<evidence type="ECO:0000256" key="1">
    <source>
        <dbReference type="SAM" id="MobiDB-lite"/>
    </source>
</evidence>
<reference evidence="5" key="1">
    <citation type="journal article" date="2009" name="Nature">
        <title>Genome sequence and analysis of the Irish potato famine pathogen Phytophthora infestans.</title>
        <authorList>
            <consortium name="The Broad Institute Genome Sequencing Platform"/>
            <person name="Haas B.J."/>
            <person name="Kamoun S."/>
            <person name="Zody M.C."/>
            <person name="Jiang R.H."/>
            <person name="Handsaker R.E."/>
            <person name="Cano L.M."/>
            <person name="Grabherr M."/>
            <person name="Kodira C.D."/>
            <person name="Raffaele S."/>
            <person name="Torto-Alalibo T."/>
            <person name="Bozkurt T.O."/>
            <person name="Ah-Fong A.M."/>
            <person name="Alvarado L."/>
            <person name="Anderson V.L."/>
            <person name="Armstrong M.R."/>
            <person name="Avrova A."/>
            <person name="Baxter L."/>
            <person name="Beynon J."/>
            <person name="Boevink P.C."/>
            <person name="Bollmann S.R."/>
            <person name="Bos J.I."/>
            <person name="Bulone V."/>
            <person name="Cai G."/>
            <person name="Cakir C."/>
            <person name="Carrington J.C."/>
            <person name="Chawner M."/>
            <person name="Conti L."/>
            <person name="Costanzo S."/>
            <person name="Ewan R."/>
            <person name="Fahlgren N."/>
            <person name="Fischbach M.A."/>
            <person name="Fugelstad J."/>
            <person name="Gilroy E.M."/>
            <person name="Gnerre S."/>
            <person name="Green P.J."/>
            <person name="Grenville-Briggs L.J."/>
            <person name="Griffith J."/>
            <person name="Grunwald N.J."/>
            <person name="Horn K."/>
            <person name="Horner N.R."/>
            <person name="Hu C.H."/>
            <person name="Huitema E."/>
            <person name="Jeong D.H."/>
            <person name="Jones A.M."/>
            <person name="Jones J.D."/>
            <person name="Jones R.W."/>
            <person name="Karlsson E.K."/>
            <person name="Kunjeti S.G."/>
            <person name="Lamour K."/>
            <person name="Liu Z."/>
            <person name="Ma L."/>
            <person name="Maclean D."/>
            <person name="Chibucos M.C."/>
            <person name="McDonald H."/>
            <person name="McWalters J."/>
            <person name="Meijer H.J."/>
            <person name="Morgan W."/>
            <person name="Morris P.F."/>
            <person name="Munro C.A."/>
            <person name="O'Neill K."/>
            <person name="Ospina-Giraldo M."/>
            <person name="Pinzon A."/>
            <person name="Pritchard L."/>
            <person name="Ramsahoye B."/>
            <person name="Ren Q."/>
            <person name="Restrepo S."/>
            <person name="Roy S."/>
            <person name="Sadanandom A."/>
            <person name="Savidor A."/>
            <person name="Schornack S."/>
            <person name="Schwartz D.C."/>
            <person name="Schumann U.D."/>
            <person name="Schwessinger B."/>
            <person name="Seyer L."/>
            <person name="Sharpe T."/>
            <person name="Silvar C."/>
            <person name="Song J."/>
            <person name="Studholme D.J."/>
            <person name="Sykes S."/>
            <person name="Thines M."/>
            <person name="van de Vondervoort P.J."/>
            <person name="Phuntumart V."/>
            <person name="Wawra S."/>
            <person name="Weide R."/>
            <person name="Win J."/>
            <person name="Young C."/>
            <person name="Zhou S."/>
            <person name="Fry W."/>
            <person name="Meyers B.C."/>
            <person name="van West P."/>
            <person name="Ristaino J."/>
            <person name="Govers F."/>
            <person name="Birch P.R."/>
            <person name="Whisson S.C."/>
            <person name="Judelson H.S."/>
            <person name="Nusbaum C."/>
        </authorList>
    </citation>
    <scope>NUCLEOTIDE SEQUENCE [LARGE SCALE GENOMIC DNA]</scope>
    <source>
        <strain evidence="5">T30-4</strain>
    </source>
</reference>
<evidence type="ECO:0000313" key="4">
    <source>
        <dbReference type="EMBL" id="EEY61732.1"/>
    </source>
</evidence>
<proteinExistence type="predicted"/>
<feature type="transmembrane region" description="Helical" evidence="2">
    <location>
        <begin position="78"/>
        <end position="97"/>
    </location>
</feature>
<gene>
    <name evidence="4" type="ORF">PITG_23202</name>
</gene>
<dbReference type="HOGENOM" id="CLU_2163347_0_0_1"/>
<dbReference type="InParanoid" id="D0P3S6"/>
<keyword evidence="2" id="KW-0472">Membrane</keyword>
<evidence type="ECO:0000256" key="3">
    <source>
        <dbReference type="SAM" id="SignalP"/>
    </source>
</evidence>
<feature type="chain" id="PRO_5003013800" evidence="3">
    <location>
        <begin position="25"/>
        <end position="136"/>
    </location>
</feature>
<keyword evidence="5" id="KW-1185">Reference proteome</keyword>